<dbReference type="PANTHER" id="PTHR36174:SF1">
    <property type="entry name" value="LIPID II:GLYCINE GLYCYLTRANSFERASE"/>
    <property type="match status" value="1"/>
</dbReference>
<dbReference type="InterPro" id="IPR050644">
    <property type="entry name" value="PG_Glycine_Bridge_Synth"/>
</dbReference>
<dbReference type="SUPFAM" id="SSF55729">
    <property type="entry name" value="Acyl-CoA N-acyltransferases (Nat)"/>
    <property type="match status" value="1"/>
</dbReference>
<evidence type="ECO:0000259" key="1">
    <source>
        <dbReference type="Pfam" id="PF13480"/>
    </source>
</evidence>
<reference evidence="2 3" key="1">
    <citation type="submission" date="2015-10" db="EMBL/GenBank/DDBJ databases">
        <authorList>
            <person name="Gilbert D.G."/>
        </authorList>
    </citation>
    <scope>NUCLEOTIDE SEQUENCE [LARGE SCALE GENOMIC DNA]</scope>
    <source>
        <strain evidence="2">COMA1</strain>
    </source>
</reference>
<keyword evidence="3" id="KW-1185">Reference proteome</keyword>
<sequence>MIAQFIDHQDVRWREFLKRTKHDFYDLPEYVELAAAEETAIPMAFYAERQSEACLIPLLVRPIPQMLNAPRDWCDCMSPYGYPGVLLSPSHGQLSLFLEAFCDIARERGIVTAFIRLHPLFPLPQGPLEEFGQLISHGPTVYINLSDSKEHIWQQVSTNHQRDIKRLMRRGYYCTRDDWNRFPEFIALYHANMQRVGAKGRYFFSRAYFEKLRTQLGDRVHLVCAMTGTNDLAAAGLMIITDGIAQHHLLATAEQYQRRSPSKLVVDCMWRWAQEQVCHTFHIGGGVGGREDSLFHFKAGFSPMRSQFCSYRVVMDNVKNRALNLLVNLSADVRASADFFPGYRHFEKQSDSALIPPMIS</sequence>
<dbReference type="InterPro" id="IPR038740">
    <property type="entry name" value="BioF2-like_GNAT_dom"/>
</dbReference>
<dbReference type="PANTHER" id="PTHR36174">
    <property type="entry name" value="LIPID II:GLYCINE GLYCYLTRANSFERASE"/>
    <property type="match status" value="1"/>
</dbReference>
<dbReference type="InterPro" id="IPR016181">
    <property type="entry name" value="Acyl_CoA_acyltransferase"/>
</dbReference>
<protein>
    <recommendedName>
        <fullName evidence="1">BioF2-like acetyltransferase domain-containing protein</fullName>
    </recommendedName>
</protein>
<evidence type="ECO:0000313" key="2">
    <source>
        <dbReference type="EMBL" id="CUS32576.1"/>
    </source>
</evidence>
<organism evidence="2 3">
    <name type="scientific">Candidatus Nitrospira nitrosa</name>
    <dbReference type="NCBI Taxonomy" id="1742972"/>
    <lineage>
        <taxon>Bacteria</taxon>
        <taxon>Pseudomonadati</taxon>
        <taxon>Nitrospirota</taxon>
        <taxon>Nitrospiria</taxon>
        <taxon>Nitrospirales</taxon>
        <taxon>Nitrospiraceae</taxon>
        <taxon>Nitrospira</taxon>
    </lineage>
</organism>
<feature type="domain" description="BioF2-like acetyltransferase" evidence="1">
    <location>
        <begin position="159"/>
        <end position="286"/>
    </location>
</feature>
<dbReference type="STRING" id="1742972.COMA1_10695"/>
<accession>A0A0S4L7I9</accession>
<dbReference type="Proteomes" id="UP000199032">
    <property type="component" value="Unassembled WGS sequence"/>
</dbReference>
<dbReference type="Pfam" id="PF13480">
    <property type="entry name" value="Acetyltransf_6"/>
    <property type="match status" value="1"/>
</dbReference>
<name>A0A0S4L7I9_9BACT</name>
<dbReference type="Gene3D" id="3.40.630.30">
    <property type="match status" value="1"/>
</dbReference>
<evidence type="ECO:0000313" key="3">
    <source>
        <dbReference type="Proteomes" id="UP000199032"/>
    </source>
</evidence>
<gene>
    <name evidence="2" type="ORF">COMA1_10695</name>
</gene>
<dbReference type="EMBL" id="CZQA01000001">
    <property type="protein sequence ID" value="CUS32576.1"/>
    <property type="molecule type" value="Genomic_DNA"/>
</dbReference>
<dbReference type="AlphaFoldDB" id="A0A0S4L7I9"/>
<proteinExistence type="predicted"/>